<dbReference type="PANTHER" id="PTHR10642">
    <property type="entry name" value="RIBONUCLEASE H1"/>
    <property type="match status" value="1"/>
</dbReference>
<dbReference type="SUPFAM" id="SSF53098">
    <property type="entry name" value="Ribonuclease H-like"/>
    <property type="match status" value="1"/>
</dbReference>
<dbReference type="InterPro" id="IPR002156">
    <property type="entry name" value="RNaseH_domain"/>
</dbReference>
<keyword evidence="10" id="KW-0460">Magnesium</keyword>
<evidence type="ECO:0000259" key="11">
    <source>
        <dbReference type="PROSITE" id="PS50879"/>
    </source>
</evidence>
<proteinExistence type="inferred from homology"/>
<organism evidence="12 13">
    <name type="scientific">Aduncisulcus paluster</name>
    <dbReference type="NCBI Taxonomy" id="2918883"/>
    <lineage>
        <taxon>Eukaryota</taxon>
        <taxon>Metamonada</taxon>
        <taxon>Carpediemonas-like organisms</taxon>
        <taxon>Aduncisulcus</taxon>
    </lineage>
</organism>
<dbReference type="InterPro" id="IPR022892">
    <property type="entry name" value="RNaseHI"/>
</dbReference>
<dbReference type="CDD" id="cd09278">
    <property type="entry name" value="RNase_HI_prokaryote_like"/>
    <property type="match status" value="1"/>
</dbReference>
<accession>A0ABQ5K098</accession>
<evidence type="ECO:0000256" key="9">
    <source>
        <dbReference type="ARBA" id="ARBA00022801"/>
    </source>
</evidence>
<comment type="cofactor">
    <cofactor evidence="2">
        <name>Mg(2+)</name>
        <dbReference type="ChEBI" id="CHEBI:18420"/>
    </cofactor>
</comment>
<dbReference type="InterPro" id="IPR012337">
    <property type="entry name" value="RNaseH-like_sf"/>
</dbReference>
<gene>
    <name evidence="12" type="ORF">ADUPG1_012026</name>
</gene>
<evidence type="ECO:0000313" key="12">
    <source>
        <dbReference type="EMBL" id="GKT21970.1"/>
    </source>
</evidence>
<evidence type="ECO:0000256" key="10">
    <source>
        <dbReference type="ARBA" id="ARBA00022842"/>
    </source>
</evidence>
<comment type="catalytic activity">
    <reaction evidence="1">
        <text>Endonucleolytic cleavage to 5'-phosphomonoester.</text>
        <dbReference type="EC" id="3.1.26.4"/>
    </reaction>
</comment>
<name>A0ABQ5K098_9EUKA</name>
<comment type="subunit">
    <text evidence="4">Monomer.</text>
</comment>
<dbReference type="Pfam" id="PF00075">
    <property type="entry name" value="RNase_H"/>
    <property type="match status" value="1"/>
</dbReference>
<keyword evidence="9" id="KW-0378">Hydrolase</keyword>
<dbReference type="Proteomes" id="UP001057375">
    <property type="component" value="Unassembled WGS sequence"/>
</dbReference>
<keyword evidence="7" id="KW-0479">Metal-binding</keyword>
<dbReference type="PANTHER" id="PTHR10642:SF26">
    <property type="entry name" value="RIBONUCLEASE H1"/>
    <property type="match status" value="1"/>
</dbReference>
<feature type="domain" description="RNase H type-1" evidence="11">
    <location>
        <begin position="161"/>
        <end position="314"/>
    </location>
</feature>
<evidence type="ECO:0000256" key="7">
    <source>
        <dbReference type="ARBA" id="ARBA00022723"/>
    </source>
</evidence>
<evidence type="ECO:0000256" key="2">
    <source>
        <dbReference type="ARBA" id="ARBA00001946"/>
    </source>
</evidence>
<dbReference type="EC" id="3.1.26.4" evidence="5"/>
<keyword evidence="13" id="KW-1185">Reference proteome</keyword>
<dbReference type="EMBL" id="BQXS01012359">
    <property type="protein sequence ID" value="GKT21970.1"/>
    <property type="molecule type" value="Genomic_DNA"/>
</dbReference>
<evidence type="ECO:0000256" key="5">
    <source>
        <dbReference type="ARBA" id="ARBA00012180"/>
    </source>
</evidence>
<dbReference type="HAMAP" id="MF_00042">
    <property type="entry name" value="RNase_H"/>
    <property type="match status" value="1"/>
</dbReference>
<evidence type="ECO:0000256" key="3">
    <source>
        <dbReference type="ARBA" id="ARBA00005300"/>
    </source>
</evidence>
<comment type="similarity">
    <text evidence="3">Belongs to the RNase H family.</text>
</comment>
<evidence type="ECO:0000256" key="8">
    <source>
        <dbReference type="ARBA" id="ARBA00022759"/>
    </source>
</evidence>
<dbReference type="InterPro" id="IPR050092">
    <property type="entry name" value="RNase_H"/>
</dbReference>
<evidence type="ECO:0000256" key="6">
    <source>
        <dbReference type="ARBA" id="ARBA00022722"/>
    </source>
</evidence>
<evidence type="ECO:0000256" key="1">
    <source>
        <dbReference type="ARBA" id="ARBA00000077"/>
    </source>
</evidence>
<evidence type="ECO:0000256" key="4">
    <source>
        <dbReference type="ARBA" id="ARBA00011245"/>
    </source>
</evidence>
<reference evidence="12" key="1">
    <citation type="submission" date="2022-03" db="EMBL/GenBank/DDBJ databases">
        <title>Draft genome sequence of Aduncisulcus paluster, a free-living microaerophilic Fornicata.</title>
        <authorList>
            <person name="Yuyama I."/>
            <person name="Kume K."/>
            <person name="Tamura T."/>
            <person name="Inagaki Y."/>
            <person name="Hashimoto T."/>
        </authorList>
    </citation>
    <scope>NUCLEOTIDE SEQUENCE</scope>
    <source>
        <strain evidence="12">NY0171</strain>
    </source>
</reference>
<dbReference type="PROSITE" id="PS50879">
    <property type="entry name" value="RNASE_H_1"/>
    <property type="match status" value="1"/>
</dbReference>
<evidence type="ECO:0000313" key="13">
    <source>
        <dbReference type="Proteomes" id="UP001057375"/>
    </source>
</evidence>
<keyword evidence="8" id="KW-0255">Endonuclease</keyword>
<dbReference type="InterPro" id="IPR036397">
    <property type="entry name" value="RNaseH_sf"/>
</dbReference>
<keyword evidence="6" id="KW-0540">Nuclease</keyword>
<dbReference type="Gene3D" id="3.30.420.10">
    <property type="entry name" value="Ribonuclease H-like superfamily/Ribonuclease H"/>
    <property type="match status" value="1"/>
</dbReference>
<comment type="caution">
    <text evidence="12">The sequence shown here is derived from an EMBL/GenBank/DDBJ whole genome shotgun (WGS) entry which is preliminary data.</text>
</comment>
<protein>
    <recommendedName>
        <fullName evidence="5">ribonuclease H</fullName>
        <ecNumber evidence="5">3.1.26.4</ecNumber>
    </recommendedName>
</protein>
<sequence length="331" mass="37052">MSDIEYYLADSKSGISDLLAEADSHPKDDIIEVSKSKLISLIHQFTSLTEQLSLLLKSIPPIPDISPKPIIHSEETTKKMTNISTSPKISTSSCAPKPETAVRLELFDSPSESICNEQASKRRHPTFDDDDEDLEYAKEIFPPKKSSIMDTQSLAPKSISYPKNISIYTDGSCIRNPGYGGWGFVVTGDSFEDIEVYGASGSSASTNNTMELCAAIYALQYVRLTKGKFDFDTIHIFSDSQYVVQGIDHWIQGWKKNGWVSSTRKPVKNINLWQKLDEERGMAGFLKVKFHHTKGHNGNKYNERADELARMGSRSRKRINPLDTLSSSSRK</sequence>